<dbReference type="SUPFAM" id="SSF53474">
    <property type="entry name" value="alpha/beta-Hydrolases"/>
    <property type="match status" value="1"/>
</dbReference>
<evidence type="ECO:0000256" key="2">
    <source>
        <dbReference type="PIRSR" id="PIRSR639069-2"/>
    </source>
</evidence>
<reference evidence="4 5" key="1">
    <citation type="submission" date="2014-06" db="EMBL/GenBank/DDBJ databases">
        <title>Draft genome sequence of Paenibacillus sp. MSt1.</title>
        <authorList>
            <person name="Aw Y.K."/>
            <person name="Ong K.S."/>
            <person name="Gan H.M."/>
            <person name="Lee S.M."/>
        </authorList>
    </citation>
    <scope>NUCLEOTIDE SEQUENCE [LARGE SCALE GENOMIC DNA]</scope>
    <source>
        <strain evidence="4 5">MSt1</strain>
    </source>
</reference>
<feature type="active site" description="Charge relay system" evidence="1">
    <location>
        <position position="297"/>
    </location>
</feature>
<dbReference type="Pfam" id="PF05448">
    <property type="entry name" value="AXE1"/>
    <property type="match status" value="1"/>
</dbReference>
<organism evidence="4 5">
    <name type="scientific">Paenibacillus tyrfis</name>
    <dbReference type="NCBI Taxonomy" id="1501230"/>
    <lineage>
        <taxon>Bacteria</taxon>
        <taxon>Bacillati</taxon>
        <taxon>Bacillota</taxon>
        <taxon>Bacilli</taxon>
        <taxon>Bacillales</taxon>
        <taxon>Paenibacillaceae</taxon>
        <taxon>Paenibacillus</taxon>
    </lineage>
</organism>
<sequence>MNAVQKRIEELHRYAPESTAPADLEAFWSRTLADVIDKPVQAQRSRQETPFPYMDTYDVTYQGFADTPIKGWYLLPKFPVREKLPCVVLFHGYTGGRGYPEQYASWLLMGMAVFAVDIRGQGGETGNRLANTYGMTKGWITQGILDKETCYYKAIAVDTLRAVEWVAAQPEIDRSRIVVAGDSQGGGLSLLVSALSDKPALSIANIPNMCHMDFGILNSVSSLSEAAEFVSRFPEHLDKVMETLSYFDIMNLAERIRIPVLVSVGLKDTVCLPETVFAAYNRIRSTKEIGVHPFTGHATGGYQNRRTVEFIRKHLSF</sequence>
<protein>
    <submittedName>
        <fullName evidence="4">Acetyl esterase</fullName>
    </submittedName>
</protein>
<dbReference type="OrthoDB" id="9770528at2"/>
<dbReference type="GO" id="GO:0005976">
    <property type="term" value="P:polysaccharide metabolic process"/>
    <property type="evidence" value="ECO:0007669"/>
    <property type="project" value="TreeGrafter"/>
</dbReference>
<dbReference type="AlphaFoldDB" id="A0A081P381"/>
<comment type="caution">
    <text evidence="4">The sequence shown here is derived from an EMBL/GenBank/DDBJ whole genome shotgun (WGS) entry which is preliminary data.</text>
</comment>
<proteinExistence type="predicted"/>
<dbReference type="PANTHER" id="PTHR40111:SF1">
    <property type="entry name" value="CEPHALOSPORIN-C DEACETYLASE"/>
    <property type="match status" value="1"/>
</dbReference>
<dbReference type="eggNOG" id="COG3458">
    <property type="taxonomic scope" value="Bacteria"/>
</dbReference>
<keyword evidence="5" id="KW-1185">Reference proteome</keyword>
<feature type="active site" description="Charge relay system" evidence="1">
    <location>
        <position position="268"/>
    </location>
</feature>
<evidence type="ECO:0000313" key="5">
    <source>
        <dbReference type="Proteomes" id="UP000028123"/>
    </source>
</evidence>
<dbReference type="InterPro" id="IPR008391">
    <property type="entry name" value="AXE1_dom"/>
</dbReference>
<name>A0A081P381_9BACL</name>
<feature type="domain" description="Acetyl xylan esterase" evidence="3">
    <location>
        <begin position="2"/>
        <end position="313"/>
    </location>
</feature>
<dbReference type="InterPro" id="IPR039069">
    <property type="entry name" value="CE7"/>
</dbReference>
<dbReference type="GO" id="GO:0052689">
    <property type="term" value="F:carboxylic ester hydrolase activity"/>
    <property type="evidence" value="ECO:0007669"/>
    <property type="project" value="TreeGrafter"/>
</dbReference>
<evidence type="ECO:0000313" key="4">
    <source>
        <dbReference type="EMBL" id="KEQ25154.1"/>
    </source>
</evidence>
<dbReference type="EMBL" id="JNVM01000012">
    <property type="protein sequence ID" value="KEQ25154.1"/>
    <property type="molecule type" value="Genomic_DNA"/>
</dbReference>
<dbReference type="PANTHER" id="PTHR40111">
    <property type="entry name" value="CEPHALOSPORIN-C DEACETYLASE"/>
    <property type="match status" value="1"/>
</dbReference>
<dbReference type="Gene3D" id="3.40.50.1820">
    <property type="entry name" value="alpha/beta hydrolase"/>
    <property type="match status" value="1"/>
</dbReference>
<accession>A0A081P381</accession>
<feature type="active site" description="Nucleophile" evidence="1">
    <location>
        <position position="183"/>
    </location>
</feature>
<evidence type="ECO:0000259" key="3">
    <source>
        <dbReference type="Pfam" id="PF05448"/>
    </source>
</evidence>
<dbReference type="InterPro" id="IPR029058">
    <property type="entry name" value="AB_hydrolase_fold"/>
</dbReference>
<gene>
    <name evidence="4" type="ORF">ET33_05580</name>
</gene>
<feature type="binding site" evidence="2">
    <location>
        <position position="93"/>
    </location>
    <ligand>
        <name>substrate</name>
    </ligand>
</feature>
<dbReference type="Proteomes" id="UP000028123">
    <property type="component" value="Unassembled WGS sequence"/>
</dbReference>
<evidence type="ECO:0000256" key="1">
    <source>
        <dbReference type="PIRSR" id="PIRSR639069-1"/>
    </source>
</evidence>
<dbReference type="RefSeq" id="WP_036683756.1">
    <property type="nucleotide sequence ID" value="NZ_JNVM01000012.1"/>
</dbReference>